<feature type="transmembrane region" description="Helical" evidence="9">
    <location>
        <begin position="252"/>
        <end position="275"/>
    </location>
</feature>
<dbReference type="GO" id="GO:0008271">
    <property type="term" value="F:secondary active sulfate transmembrane transporter activity"/>
    <property type="evidence" value="ECO:0007669"/>
    <property type="project" value="InterPro"/>
</dbReference>
<dbReference type="SUPFAM" id="SSF52091">
    <property type="entry name" value="SpoIIaa-like"/>
    <property type="match status" value="1"/>
</dbReference>
<feature type="compositionally biased region" description="Basic and acidic residues" evidence="8">
    <location>
        <begin position="805"/>
        <end position="818"/>
    </location>
</feature>
<evidence type="ECO:0000256" key="7">
    <source>
        <dbReference type="ARBA" id="ARBA00054315"/>
    </source>
</evidence>
<dbReference type="CDD" id="cd07042">
    <property type="entry name" value="STAS_SulP_like_sulfate_transporter"/>
    <property type="match status" value="1"/>
</dbReference>
<evidence type="ECO:0000256" key="6">
    <source>
        <dbReference type="ARBA" id="ARBA00023136"/>
    </source>
</evidence>
<evidence type="ECO:0000256" key="4">
    <source>
        <dbReference type="ARBA" id="ARBA00022692"/>
    </source>
</evidence>
<evidence type="ECO:0000313" key="11">
    <source>
        <dbReference type="EMBL" id="OCF36924.1"/>
    </source>
</evidence>
<dbReference type="InterPro" id="IPR001902">
    <property type="entry name" value="SLC26A/SulP_fam"/>
</dbReference>
<dbReference type="Proteomes" id="UP000092666">
    <property type="component" value="Unassembled WGS sequence"/>
</dbReference>
<dbReference type="InterPro" id="IPR036513">
    <property type="entry name" value="STAS_dom_sf"/>
</dbReference>
<dbReference type="Pfam" id="PF00916">
    <property type="entry name" value="Sulfate_transp"/>
    <property type="match status" value="1"/>
</dbReference>
<dbReference type="InterPro" id="IPR011547">
    <property type="entry name" value="SLC26A/SulP_dom"/>
</dbReference>
<feature type="transmembrane region" description="Helical" evidence="9">
    <location>
        <begin position="200"/>
        <end position="217"/>
    </location>
</feature>
<dbReference type="Pfam" id="PF01740">
    <property type="entry name" value="STAS"/>
    <property type="match status" value="1"/>
</dbReference>
<organism evidence="11 12">
    <name type="scientific">Kwoniella heveanensis BCC8398</name>
    <dbReference type="NCBI Taxonomy" id="1296120"/>
    <lineage>
        <taxon>Eukaryota</taxon>
        <taxon>Fungi</taxon>
        <taxon>Dikarya</taxon>
        <taxon>Basidiomycota</taxon>
        <taxon>Agaricomycotina</taxon>
        <taxon>Tremellomycetes</taxon>
        <taxon>Tremellales</taxon>
        <taxon>Cryptococcaceae</taxon>
        <taxon>Kwoniella</taxon>
    </lineage>
</organism>
<feature type="transmembrane region" description="Helical" evidence="9">
    <location>
        <begin position="362"/>
        <end position="384"/>
    </location>
</feature>
<reference evidence="11 12" key="1">
    <citation type="submission" date="2013-07" db="EMBL/GenBank/DDBJ databases">
        <title>The Genome Sequence of Cryptococcus heveanensis BCC8398.</title>
        <authorList>
            <consortium name="The Broad Institute Genome Sequencing Platform"/>
            <person name="Cuomo C."/>
            <person name="Litvintseva A."/>
            <person name="Chen Y."/>
            <person name="Heitman J."/>
            <person name="Sun S."/>
            <person name="Springer D."/>
            <person name="Dromer F."/>
            <person name="Young S.K."/>
            <person name="Zeng Q."/>
            <person name="Gargeya S."/>
            <person name="Fitzgerald M."/>
            <person name="Abouelleil A."/>
            <person name="Alvarado L."/>
            <person name="Berlin A.M."/>
            <person name="Chapman S.B."/>
            <person name="Dewar J."/>
            <person name="Goldberg J."/>
            <person name="Griggs A."/>
            <person name="Gujja S."/>
            <person name="Hansen M."/>
            <person name="Howarth C."/>
            <person name="Imamovic A."/>
            <person name="Larimer J."/>
            <person name="McCowan C."/>
            <person name="Murphy C."/>
            <person name="Pearson M."/>
            <person name="Priest M."/>
            <person name="Roberts A."/>
            <person name="Saif S."/>
            <person name="Shea T."/>
            <person name="Sykes S."/>
            <person name="Wortman J."/>
            <person name="Nusbaum C."/>
            <person name="Birren B."/>
        </authorList>
    </citation>
    <scope>NUCLEOTIDE SEQUENCE [LARGE SCALE GENOMIC DNA]</scope>
    <source>
        <strain evidence="11 12">BCC8398</strain>
    </source>
</reference>
<gene>
    <name evidence="11" type="ORF">I316_01522</name>
</gene>
<evidence type="ECO:0000313" key="12">
    <source>
        <dbReference type="Proteomes" id="UP000092666"/>
    </source>
</evidence>
<feature type="compositionally biased region" description="Polar residues" evidence="8">
    <location>
        <begin position="13"/>
        <end position="26"/>
    </location>
</feature>
<evidence type="ECO:0000256" key="2">
    <source>
        <dbReference type="ARBA" id="ARBA00008692"/>
    </source>
</evidence>
<feature type="domain" description="STAS" evidence="10">
    <location>
        <begin position="634"/>
        <end position="785"/>
    </location>
</feature>
<dbReference type="PROSITE" id="PS50801">
    <property type="entry name" value="STAS"/>
    <property type="match status" value="1"/>
</dbReference>
<comment type="subcellular location">
    <subcellularLocation>
        <location evidence="1">Membrane</location>
        <topology evidence="1">Multi-pass membrane protein</topology>
    </subcellularLocation>
</comment>
<feature type="region of interest" description="Disordered" evidence="8">
    <location>
        <begin position="842"/>
        <end position="861"/>
    </location>
</feature>
<accession>A0A1B9H103</accession>
<keyword evidence="4 9" id="KW-0812">Transmembrane</keyword>
<protein>
    <submittedName>
        <fullName evidence="11">Solute carrier family 26 (Sodium-independent sulfate anion transporter), member 11</fullName>
    </submittedName>
</protein>
<keyword evidence="3" id="KW-0813">Transport</keyword>
<feature type="compositionally biased region" description="Basic and acidic residues" evidence="8">
    <location>
        <begin position="1"/>
        <end position="12"/>
    </location>
</feature>
<feature type="compositionally biased region" description="Polar residues" evidence="8">
    <location>
        <begin position="98"/>
        <end position="107"/>
    </location>
</feature>
<feature type="transmembrane region" description="Helical" evidence="9">
    <location>
        <begin position="166"/>
        <end position="188"/>
    </location>
</feature>
<feature type="compositionally biased region" description="Low complexity" evidence="8">
    <location>
        <begin position="73"/>
        <end position="90"/>
    </location>
</feature>
<feature type="region of interest" description="Disordered" evidence="8">
    <location>
        <begin position="790"/>
        <end position="831"/>
    </location>
</feature>
<sequence length="886" mass="96847">MVDRSISTDRSEPSSSIWNQAAPANNSERKGKGKQRLSIDNDNDHHQQDSLDQSSSSYTTTNIRHPFIRIHGPSPDSSLPTSPSSSSSRASPPPPTDMANSRTSSVYNPHTVKSRVKNYFGYTETTPETISVVSWAKSKTPDLRTGAKEYVLSLFPFLQWAPRYNLTWLFGDLVAGITVGMVLVPQSLSYAKIALLEPQFGLYSSFIGVLTYAFFATSKDVSIGPVAVMSLETGNIIAKVQDKFGDLYSAPVIATALAFICGFIVLAIGLLRIGWLVEFIPQPAVSGFMTGSAINIAAGQFPAVFGLAKRFDTRAATYKVIINTLKNLKFSSLDAAFGVTSLFLLYFIKWSLAWIGQKKPKYARAAFFASCLRHALVIIIYTIISWRINIHHKKARIALVGTVPSGLRNVGQPEITGELLAAIGPHIPVATIILLLEHISIAKSFGRLNGYKINPNQELIAIGVNNTLGTIFSAYPSTGSFSRSALKSKAGVRTPAAGLATGVVVIVALYAVAPAFYWIPNATLSALIIHAVADLVASPKHSYGFWRVSPIEYIIFVGAVLWSIFYSIEAGIYWSLAFSVVLLLLRIARPKGHFLGRVRIRPESVESGHQIRDVYLPLEDNDGVRDIPVEAPPPGVVIYRFEESFLYPNASYINDRLVGYVKQNTRRGKDFSGVSAGDRPWNDPGPKAKDAQALLEVEQSKPKLRAVVLDFTAVANLDTTGVQNLIDTRTEVEKWADAPVEFHFCGILSPWIRRALIAGGFGQGQTRAGTALEVAPAVIENLESAASPAAVERDADGFPINQRRNIHDLESGENRGESSESSSARQSLYDEKNIHGVDYQQRLGANGNRRPSDESGKTVPLLDRSTPFFHFDLQDALNSLHIPNDQ</sequence>
<comment type="similarity">
    <text evidence="2">Belongs to the SLC26A/SulP transporter (TC 2.A.53) family.</text>
</comment>
<evidence type="ECO:0000256" key="5">
    <source>
        <dbReference type="ARBA" id="ARBA00022989"/>
    </source>
</evidence>
<feature type="transmembrane region" description="Helical" evidence="9">
    <location>
        <begin position="287"/>
        <end position="308"/>
    </location>
</feature>
<reference evidence="12" key="2">
    <citation type="submission" date="2013-12" db="EMBL/GenBank/DDBJ databases">
        <title>Evolution of pathogenesis and genome organization in the Tremellales.</title>
        <authorList>
            <person name="Cuomo C."/>
            <person name="Litvintseva A."/>
            <person name="Heitman J."/>
            <person name="Chen Y."/>
            <person name="Sun S."/>
            <person name="Springer D."/>
            <person name="Dromer F."/>
            <person name="Young S."/>
            <person name="Zeng Q."/>
            <person name="Chapman S."/>
            <person name="Gujja S."/>
            <person name="Saif S."/>
            <person name="Birren B."/>
        </authorList>
    </citation>
    <scope>NUCLEOTIDE SEQUENCE [LARGE SCALE GENOMIC DNA]</scope>
    <source>
        <strain evidence="12">BCC8398</strain>
    </source>
</reference>
<name>A0A1B9H103_9TREE</name>
<evidence type="ECO:0000256" key="8">
    <source>
        <dbReference type="SAM" id="MobiDB-lite"/>
    </source>
</evidence>
<feature type="region of interest" description="Disordered" evidence="8">
    <location>
        <begin position="1"/>
        <end position="107"/>
    </location>
</feature>
<dbReference type="OrthoDB" id="288203at2759"/>
<dbReference type="AlphaFoldDB" id="A0A1B9H103"/>
<dbReference type="EMBL" id="KI669494">
    <property type="protein sequence ID" value="OCF36924.1"/>
    <property type="molecule type" value="Genomic_DNA"/>
</dbReference>
<keyword evidence="12" id="KW-1185">Reference proteome</keyword>
<dbReference type="GO" id="GO:1902434">
    <property type="term" value="P:sulfate import across plasma membrane"/>
    <property type="evidence" value="ECO:0007669"/>
    <property type="project" value="UniProtKB-ARBA"/>
</dbReference>
<evidence type="ECO:0000256" key="3">
    <source>
        <dbReference type="ARBA" id="ARBA00022448"/>
    </source>
</evidence>
<dbReference type="Gene3D" id="3.30.750.24">
    <property type="entry name" value="STAS domain"/>
    <property type="match status" value="1"/>
</dbReference>
<keyword evidence="5 9" id="KW-1133">Transmembrane helix</keyword>
<proteinExistence type="inferred from homology"/>
<dbReference type="STRING" id="1296120.A0A1B9H103"/>
<feature type="compositionally biased region" description="Basic and acidic residues" evidence="8">
    <location>
        <begin position="37"/>
        <end position="49"/>
    </location>
</feature>
<dbReference type="NCBIfam" id="TIGR00815">
    <property type="entry name" value="sulP"/>
    <property type="match status" value="1"/>
</dbReference>
<dbReference type="FunFam" id="3.30.750.24:FF:000046">
    <property type="entry name" value="Solute carrier family 26 (Sodium-independent sulfate anion transporter), member 11"/>
    <property type="match status" value="1"/>
</dbReference>
<keyword evidence="6 9" id="KW-0472">Membrane</keyword>
<dbReference type="InterPro" id="IPR002645">
    <property type="entry name" value="STAS_dom"/>
</dbReference>
<dbReference type="PANTHER" id="PTHR11814">
    <property type="entry name" value="SULFATE TRANSPORTER"/>
    <property type="match status" value="1"/>
</dbReference>
<feature type="transmembrane region" description="Helical" evidence="9">
    <location>
        <begin position="335"/>
        <end position="356"/>
    </location>
</feature>
<comment type="function">
    <text evidence="7">High affinity uptake of sulfate into the cell.</text>
</comment>
<feature type="transmembrane region" description="Helical" evidence="9">
    <location>
        <begin position="544"/>
        <end position="565"/>
    </location>
</feature>
<evidence type="ECO:0000259" key="10">
    <source>
        <dbReference type="PROSITE" id="PS50801"/>
    </source>
</evidence>
<dbReference type="GO" id="GO:0016020">
    <property type="term" value="C:membrane"/>
    <property type="evidence" value="ECO:0007669"/>
    <property type="project" value="UniProtKB-SubCell"/>
</dbReference>
<feature type="transmembrane region" description="Helical" evidence="9">
    <location>
        <begin position="571"/>
        <end position="588"/>
    </location>
</feature>
<dbReference type="InterPro" id="IPR018045">
    <property type="entry name" value="S04_transporter_CS"/>
</dbReference>
<evidence type="ECO:0000256" key="1">
    <source>
        <dbReference type="ARBA" id="ARBA00004141"/>
    </source>
</evidence>
<evidence type="ECO:0000256" key="9">
    <source>
        <dbReference type="SAM" id="Phobius"/>
    </source>
</evidence>
<dbReference type="PROSITE" id="PS01130">
    <property type="entry name" value="SLC26A"/>
    <property type="match status" value="1"/>
</dbReference>
<feature type="transmembrane region" description="Helical" evidence="9">
    <location>
        <begin position="490"/>
        <end position="512"/>
    </location>
</feature>